<evidence type="ECO:0000313" key="1">
    <source>
        <dbReference type="EMBL" id="KGA18886.1"/>
    </source>
</evidence>
<organism evidence="1">
    <name type="scientific">freshwater metagenome</name>
    <dbReference type="NCBI Taxonomy" id="449393"/>
    <lineage>
        <taxon>unclassified sequences</taxon>
        <taxon>metagenomes</taxon>
        <taxon>ecological metagenomes</taxon>
    </lineage>
</organism>
<name>A0A094QWS6_9ZZZZ</name>
<protein>
    <submittedName>
        <fullName evidence="1">Uncharacterized protein</fullName>
    </submittedName>
</protein>
<dbReference type="AlphaFoldDB" id="A0A094QWS6"/>
<comment type="caution">
    <text evidence="1">The sequence shown here is derived from an EMBL/GenBank/DDBJ whole genome shotgun (WGS) entry which is preliminary data.</text>
</comment>
<accession>A0A094QWS6</accession>
<reference evidence="1" key="1">
    <citation type="submission" date="2014-06" db="EMBL/GenBank/DDBJ databases">
        <title>Key roles for freshwater Actinobacteria revealed by deep metagenomic sequencing.</title>
        <authorList>
            <person name="Ghai R."/>
            <person name="Mizuno C.M."/>
            <person name="Picazo A."/>
            <person name="Camacho A."/>
            <person name="Rodriguez-Valera F."/>
        </authorList>
    </citation>
    <scope>NUCLEOTIDE SEQUENCE</scope>
</reference>
<gene>
    <name evidence="1" type="ORF">GM51_7530</name>
</gene>
<sequence length="150" mass="16671">MAQQPPAPNLRYCFTIRAEVDDWMEVGASGSGTLYFIPITGGQVRGEGFDGKVLRGGGDWATMRSDKDVLEVEARYQIQLNNGVVIDIVNTGLTRYAKPGTLEIEYFMTRPHFRVAHPDYDWMTKAVFVGQADSKPDATEIHIFEVVNGA</sequence>
<dbReference type="HAMAP" id="MF_00775">
    <property type="entry name" value="UPF0311"/>
    <property type="match status" value="1"/>
</dbReference>
<dbReference type="EMBL" id="JNSL01000037">
    <property type="protein sequence ID" value="KGA18886.1"/>
    <property type="molecule type" value="Genomic_DNA"/>
</dbReference>
<dbReference type="InterPro" id="IPR020915">
    <property type="entry name" value="UPF0311"/>
</dbReference>
<dbReference type="PANTHER" id="PTHR37315:SF1">
    <property type="entry name" value="UPF0311 PROTEIN BLR7842"/>
    <property type="match status" value="1"/>
</dbReference>
<dbReference type="PANTHER" id="PTHR37315">
    <property type="entry name" value="UPF0311 PROTEIN BLR7842"/>
    <property type="match status" value="1"/>
</dbReference>
<dbReference type="Pfam" id="PF11578">
    <property type="entry name" value="DUF3237"/>
    <property type="match status" value="1"/>
</dbReference>
<dbReference type="Gene3D" id="2.40.160.20">
    <property type="match status" value="1"/>
</dbReference>
<proteinExistence type="inferred from homology"/>